<evidence type="ECO:0000313" key="2">
    <source>
        <dbReference type="Proteomes" id="UP000321532"/>
    </source>
</evidence>
<dbReference type="PANTHER" id="PTHR39337">
    <property type="entry name" value="BLR5642 PROTEIN"/>
    <property type="match status" value="1"/>
</dbReference>
<dbReference type="OrthoDB" id="9789109at2"/>
<keyword evidence="2" id="KW-1185">Reference proteome</keyword>
<evidence type="ECO:0000313" key="1">
    <source>
        <dbReference type="EMBL" id="GEO05034.1"/>
    </source>
</evidence>
<gene>
    <name evidence="1" type="ORF">AAE02nite_26980</name>
</gene>
<accession>A0A512AZB3</accession>
<dbReference type="PIRSF" id="PIRSF024492">
    <property type="entry name" value="UCP024492"/>
    <property type="match status" value="1"/>
</dbReference>
<name>A0A512AZB3_9BACT</name>
<dbReference type="InterPro" id="IPR007438">
    <property type="entry name" value="DUF488"/>
</dbReference>
<organism evidence="1 2">
    <name type="scientific">Adhaeribacter aerolatus</name>
    <dbReference type="NCBI Taxonomy" id="670289"/>
    <lineage>
        <taxon>Bacteria</taxon>
        <taxon>Pseudomonadati</taxon>
        <taxon>Bacteroidota</taxon>
        <taxon>Cytophagia</taxon>
        <taxon>Cytophagales</taxon>
        <taxon>Hymenobacteraceae</taxon>
        <taxon>Adhaeribacter</taxon>
    </lineage>
</organism>
<sequence>MEKNSPTIWTIGHSTRSPEEFLATLGSFRIELLVDVRRYPGSKKYPHFNKSTLEEYLPAAGINYLAEEALGGRRKPRPDSANTVWRNEAFRGYADYTETEAFAEGMAQLTTIAAQQRTAYMCSEAVWWRCHRAIISDNLKASGWAVMHIMQAGVAREHPYTAAYLAMHPESQSSG</sequence>
<proteinExistence type="predicted"/>
<dbReference type="PANTHER" id="PTHR39337:SF1">
    <property type="entry name" value="BLR5642 PROTEIN"/>
    <property type="match status" value="1"/>
</dbReference>
<dbReference type="InterPro" id="IPR014519">
    <property type="entry name" value="UCP024492"/>
</dbReference>
<evidence type="ECO:0008006" key="3">
    <source>
        <dbReference type="Google" id="ProtNLM"/>
    </source>
</evidence>
<dbReference type="RefSeq" id="WP_146898292.1">
    <property type="nucleotide sequence ID" value="NZ_BJYS01000019.1"/>
</dbReference>
<comment type="caution">
    <text evidence="1">The sequence shown here is derived from an EMBL/GenBank/DDBJ whole genome shotgun (WGS) entry which is preliminary data.</text>
</comment>
<dbReference type="AlphaFoldDB" id="A0A512AZB3"/>
<reference evidence="1 2" key="1">
    <citation type="submission" date="2019-07" db="EMBL/GenBank/DDBJ databases">
        <title>Whole genome shotgun sequence of Adhaeribacter aerolatus NBRC 106133.</title>
        <authorList>
            <person name="Hosoyama A."/>
            <person name="Uohara A."/>
            <person name="Ohji S."/>
            <person name="Ichikawa N."/>
        </authorList>
    </citation>
    <scope>NUCLEOTIDE SEQUENCE [LARGE SCALE GENOMIC DNA]</scope>
    <source>
        <strain evidence="1 2">NBRC 106133</strain>
    </source>
</reference>
<dbReference type="Proteomes" id="UP000321532">
    <property type="component" value="Unassembled WGS sequence"/>
</dbReference>
<protein>
    <recommendedName>
        <fullName evidence="3">HhH-GPD domain-containing protein</fullName>
    </recommendedName>
</protein>
<dbReference type="Pfam" id="PF04343">
    <property type="entry name" value="DUF488"/>
    <property type="match status" value="1"/>
</dbReference>
<dbReference type="EMBL" id="BJYS01000019">
    <property type="protein sequence ID" value="GEO05034.1"/>
    <property type="molecule type" value="Genomic_DNA"/>
</dbReference>